<dbReference type="AlphaFoldDB" id="A0A3B1DFF4"/>
<dbReference type="GO" id="GO:0016757">
    <property type="term" value="F:glycosyltransferase activity"/>
    <property type="evidence" value="ECO:0007669"/>
    <property type="project" value="UniProtKB-KW"/>
</dbReference>
<dbReference type="Gene3D" id="3.90.550.10">
    <property type="entry name" value="Spore Coat Polysaccharide Biosynthesis Protein SpsA, Chain A"/>
    <property type="match status" value="1"/>
</dbReference>
<comment type="cofactor">
    <cofactor evidence="1">
        <name>Mg(2+)</name>
        <dbReference type="ChEBI" id="CHEBI:18420"/>
    </cofactor>
</comment>
<name>A0A3B1DFF4_9ZZZZ</name>
<comment type="similarity">
    <text evidence="2">Belongs to the glycosyltransferase 2 family.</text>
</comment>
<evidence type="ECO:0000256" key="1">
    <source>
        <dbReference type="ARBA" id="ARBA00001946"/>
    </source>
</evidence>
<gene>
    <name evidence="7" type="ORF">MNBD_NITROSPIRAE02-1395</name>
</gene>
<proteinExistence type="inferred from homology"/>
<evidence type="ECO:0000259" key="6">
    <source>
        <dbReference type="Pfam" id="PF00535"/>
    </source>
</evidence>
<accession>A0A3B1DFF4</accession>
<dbReference type="SUPFAM" id="SSF53448">
    <property type="entry name" value="Nucleotide-diphospho-sugar transferases"/>
    <property type="match status" value="1"/>
</dbReference>
<evidence type="ECO:0000256" key="2">
    <source>
        <dbReference type="ARBA" id="ARBA00006739"/>
    </source>
</evidence>
<protein>
    <recommendedName>
        <fullName evidence="6">Glycosyltransferase 2-like domain-containing protein</fullName>
    </recommendedName>
</protein>
<keyword evidence="5" id="KW-0460">Magnesium</keyword>
<feature type="domain" description="Glycosyltransferase 2-like" evidence="6">
    <location>
        <begin position="26"/>
        <end position="168"/>
    </location>
</feature>
<dbReference type="InterPro" id="IPR029044">
    <property type="entry name" value="Nucleotide-diphossugar_trans"/>
</dbReference>
<dbReference type="Pfam" id="PF00535">
    <property type="entry name" value="Glycos_transf_2"/>
    <property type="match status" value="1"/>
</dbReference>
<evidence type="ECO:0000313" key="7">
    <source>
        <dbReference type="EMBL" id="VAX30445.1"/>
    </source>
</evidence>
<dbReference type="PANTHER" id="PTHR48090">
    <property type="entry name" value="UNDECAPRENYL-PHOSPHATE 4-DEOXY-4-FORMAMIDO-L-ARABINOSE TRANSFERASE-RELATED"/>
    <property type="match status" value="1"/>
</dbReference>
<organism evidence="7">
    <name type="scientific">hydrothermal vent metagenome</name>
    <dbReference type="NCBI Taxonomy" id="652676"/>
    <lineage>
        <taxon>unclassified sequences</taxon>
        <taxon>metagenomes</taxon>
        <taxon>ecological metagenomes</taxon>
    </lineage>
</organism>
<reference evidence="7" key="1">
    <citation type="submission" date="2018-06" db="EMBL/GenBank/DDBJ databases">
        <authorList>
            <person name="Zhirakovskaya E."/>
        </authorList>
    </citation>
    <scope>NUCLEOTIDE SEQUENCE</scope>
</reference>
<evidence type="ECO:0000256" key="3">
    <source>
        <dbReference type="ARBA" id="ARBA00022676"/>
    </source>
</evidence>
<keyword evidence="3" id="KW-0328">Glycosyltransferase</keyword>
<keyword evidence="4" id="KW-0808">Transferase</keyword>
<dbReference type="EMBL" id="UOGH01000165">
    <property type="protein sequence ID" value="VAX30445.1"/>
    <property type="molecule type" value="Genomic_DNA"/>
</dbReference>
<dbReference type="InterPro" id="IPR050256">
    <property type="entry name" value="Glycosyltransferase_2"/>
</dbReference>
<sequence>MPENTIALRKDVQEKINELGEADIVVGIPSYNNAKTIGHVVKAVQAGLSKYFPDSKSVLVNSDGGSTDGTMDVVRETTVDFDSILLHHRVGNLHKIITPYHGIPGKGSAFRTIFEIAKTLNVKACAVVDSDLRSITPEWIELLIRPVLNAGYDYVAPYYHRHKYDGTITNTIVYPMTRALYGHRIRQPIGGDFGLSGKLASFYLKKNVWETDVARFGIDIWMTTTAVANAFKVCQAFLGAKIHDPKEPGSDLSAMLHQVVISVFNLMEEYATIWKDIKGSEPVPTFGFVYSVGLEPIKVNLDAMIEKFRLGVKELSVMYESFLPGELMWFLATVGEKPKEKFSIPDNVWVEIVYNFALACHRKLMSREHIIKSLTPLYLGKVASFVIETWESTAAEVEQRLEELCIAFEKGKPYLVERWFEEEKEK</sequence>
<dbReference type="InterPro" id="IPR001173">
    <property type="entry name" value="Glyco_trans_2-like"/>
</dbReference>
<evidence type="ECO:0000256" key="5">
    <source>
        <dbReference type="ARBA" id="ARBA00022842"/>
    </source>
</evidence>
<dbReference type="PANTHER" id="PTHR48090:SF10">
    <property type="entry name" value="GLUCOSYL-3-PHOSPHOGLYCERATE SYNTHASE"/>
    <property type="match status" value="1"/>
</dbReference>
<evidence type="ECO:0000256" key="4">
    <source>
        <dbReference type="ARBA" id="ARBA00022679"/>
    </source>
</evidence>